<evidence type="ECO:0000256" key="5">
    <source>
        <dbReference type="ARBA" id="ARBA00022617"/>
    </source>
</evidence>
<feature type="binding site" evidence="17">
    <location>
        <begin position="204"/>
        <end position="207"/>
    </location>
    <ligand>
        <name>FAD</name>
        <dbReference type="ChEBI" id="CHEBI:57692"/>
    </ligand>
</feature>
<keyword evidence="4 17" id="KW-0216">Detoxification</keyword>
<dbReference type="PROSITE" id="PS51384">
    <property type="entry name" value="FAD_FR"/>
    <property type="match status" value="1"/>
</dbReference>
<dbReference type="CDD" id="cd14776">
    <property type="entry name" value="HmpEc-globin-like"/>
    <property type="match status" value="1"/>
</dbReference>
<feature type="active site" description="Charge relay system" evidence="17">
    <location>
        <position position="95"/>
    </location>
</feature>
<comment type="cofactor">
    <cofactor evidence="17">
        <name>FAD</name>
        <dbReference type="ChEBI" id="CHEBI:57692"/>
    </cofactor>
    <text evidence="17">Binds 1 FAD per subunit.</text>
</comment>
<evidence type="ECO:0000259" key="19">
    <source>
        <dbReference type="PROSITE" id="PS51384"/>
    </source>
</evidence>
<feature type="binding site" description="proximal binding residue" evidence="17">
    <location>
        <position position="85"/>
    </location>
    <ligand>
        <name>heme b</name>
        <dbReference type="ChEBI" id="CHEBI:60344"/>
    </ligand>
    <ligandPart>
        <name>Fe</name>
        <dbReference type="ChEBI" id="CHEBI:18248"/>
    </ligandPart>
</feature>
<feature type="site" description="Influences the redox potential of the prosthetic heme and FAD groups" evidence="17">
    <location>
        <position position="386"/>
    </location>
</feature>
<dbReference type="PANTHER" id="PTHR43396:SF3">
    <property type="entry name" value="FLAVOHEMOPROTEIN"/>
    <property type="match status" value="1"/>
</dbReference>
<evidence type="ECO:0000256" key="4">
    <source>
        <dbReference type="ARBA" id="ARBA00022575"/>
    </source>
</evidence>
<feature type="binding site" evidence="17">
    <location>
        <begin position="387"/>
        <end position="390"/>
    </location>
    <ligand>
        <name>FAD</name>
        <dbReference type="ChEBI" id="CHEBI:57692"/>
    </ligand>
</feature>
<dbReference type="InterPro" id="IPR039261">
    <property type="entry name" value="FNR_nucleotide-bd"/>
</dbReference>
<evidence type="ECO:0000256" key="12">
    <source>
        <dbReference type="ARBA" id="ARBA00023004"/>
    </source>
</evidence>
<evidence type="ECO:0000313" key="21">
    <source>
        <dbReference type="Proteomes" id="UP000249005"/>
    </source>
</evidence>
<dbReference type="OrthoDB" id="9801223at2"/>
<keyword evidence="10 17" id="KW-0521">NADP</keyword>
<dbReference type="HAMAP" id="MF_01252">
    <property type="entry name" value="Hmp"/>
    <property type="match status" value="1"/>
</dbReference>
<comment type="similarity">
    <text evidence="2 17">Belongs to the globin family. Two-domain flavohemoproteins subfamily.</text>
</comment>
<dbReference type="PROSITE" id="PS01033">
    <property type="entry name" value="GLOBIN"/>
    <property type="match status" value="1"/>
</dbReference>
<keyword evidence="8 17" id="KW-0479">Metal-binding</keyword>
<evidence type="ECO:0000256" key="7">
    <source>
        <dbReference type="ARBA" id="ARBA00022630"/>
    </source>
</evidence>
<organism evidence="20 21">
    <name type="scientific">Leminorella richardii</name>
    <dbReference type="NCBI Taxonomy" id="158841"/>
    <lineage>
        <taxon>Bacteria</taxon>
        <taxon>Pseudomonadati</taxon>
        <taxon>Pseudomonadota</taxon>
        <taxon>Gammaproteobacteria</taxon>
        <taxon>Enterobacterales</taxon>
        <taxon>Budviciaceae</taxon>
        <taxon>Leminorella</taxon>
    </lineage>
</organism>
<evidence type="ECO:0000256" key="6">
    <source>
        <dbReference type="ARBA" id="ARBA00022621"/>
    </source>
</evidence>
<dbReference type="InterPro" id="IPR000971">
    <property type="entry name" value="Globin"/>
</dbReference>
<comment type="cofactor">
    <cofactor evidence="17">
        <name>heme b</name>
        <dbReference type="ChEBI" id="CHEBI:60344"/>
    </cofactor>
    <text evidence="17">Binds 1 heme b (iron(II)-protoporphyrin IX) group per subunit.</text>
</comment>
<dbReference type="GO" id="GO:0046872">
    <property type="term" value="F:metal ion binding"/>
    <property type="evidence" value="ECO:0007669"/>
    <property type="project" value="UniProtKB-KW"/>
</dbReference>
<evidence type="ECO:0000256" key="10">
    <source>
        <dbReference type="ARBA" id="ARBA00022857"/>
    </source>
</evidence>
<dbReference type="Pfam" id="PF00175">
    <property type="entry name" value="NAD_binding_1"/>
    <property type="match status" value="1"/>
</dbReference>
<dbReference type="FunFam" id="2.40.30.10:FF:000034">
    <property type="entry name" value="Flavohemoprotein"/>
    <property type="match status" value="1"/>
</dbReference>
<dbReference type="GO" id="GO:0008941">
    <property type="term" value="F:nitric oxide dioxygenase NAD(P)H activity"/>
    <property type="evidence" value="ECO:0007669"/>
    <property type="project" value="UniProtKB-UniRule"/>
</dbReference>
<feature type="active site" description="Charge relay system" evidence="17">
    <location>
        <position position="135"/>
    </location>
</feature>
<comment type="catalytic activity">
    <reaction evidence="15 17">
        <text>2 nitric oxide + NADH + 2 O2 = 2 nitrate + NAD(+) + H(+)</text>
        <dbReference type="Rhea" id="RHEA:19469"/>
        <dbReference type="ChEBI" id="CHEBI:15378"/>
        <dbReference type="ChEBI" id="CHEBI:15379"/>
        <dbReference type="ChEBI" id="CHEBI:16480"/>
        <dbReference type="ChEBI" id="CHEBI:17632"/>
        <dbReference type="ChEBI" id="CHEBI:57540"/>
        <dbReference type="ChEBI" id="CHEBI:57945"/>
        <dbReference type="EC" id="1.14.12.17"/>
    </reaction>
</comment>
<feature type="binding site" evidence="17">
    <location>
        <begin position="268"/>
        <end position="273"/>
    </location>
    <ligand>
        <name>NADP(+)</name>
        <dbReference type="ChEBI" id="CHEBI:58349"/>
    </ligand>
</feature>
<evidence type="ECO:0000256" key="1">
    <source>
        <dbReference type="ARBA" id="ARBA00006401"/>
    </source>
</evidence>
<dbReference type="GO" id="GO:0009636">
    <property type="term" value="P:response to toxic substance"/>
    <property type="evidence" value="ECO:0007669"/>
    <property type="project" value="UniProtKB-KW"/>
</dbReference>
<comment type="catalytic activity">
    <reaction evidence="16 17">
        <text>2 nitric oxide + NADPH + 2 O2 = 2 nitrate + NADP(+) + H(+)</text>
        <dbReference type="Rhea" id="RHEA:19465"/>
        <dbReference type="ChEBI" id="CHEBI:15378"/>
        <dbReference type="ChEBI" id="CHEBI:15379"/>
        <dbReference type="ChEBI" id="CHEBI:16480"/>
        <dbReference type="ChEBI" id="CHEBI:17632"/>
        <dbReference type="ChEBI" id="CHEBI:57783"/>
        <dbReference type="ChEBI" id="CHEBI:58349"/>
        <dbReference type="EC" id="1.14.12.17"/>
    </reaction>
</comment>
<dbReference type="GO" id="GO:0071500">
    <property type="term" value="P:cellular response to nitrosative stress"/>
    <property type="evidence" value="ECO:0007669"/>
    <property type="project" value="TreeGrafter"/>
</dbReference>
<keyword evidence="5 17" id="KW-0349">Heme</keyword>
<dbReference type="PANTHER" id="PTHR43396">
    <property type="entry name" value="FLAVOHEMOPROTEIN"/>
    <property type="match status" value="1"/>
</dbReference>
<dbReference type="FunFam" id="3.40.50.80:FF:000010">
    <property type="entry name" value="Flavohemoprotein"/>
    <property type="match status" value="1"/>
</dbReference>
<evidence type="ECO:0000256" key="17">
    <source>
        <dbReference type="HAMAP-Rule" id="MF_01252"/>
    </source>
</evidence>
<feature type="region of interest" description="Reductase" evidence="17">
    <location>
        <begin position="147"/>
        <end position="394"/>
    </location>
</feature>
<dbReference type="FunFam" id="1.10.490.10:FF:000003">
    <property type="entry name" value="Flavohemoprotein"/>
    <property type="match status" value="1"/>
</dbReference>
<evidence type="ECO:0000313" key="20">
    <source>
        <dbReference type="EMBL" id="SQI36638.1"/>
    </source>
</evidence>
<dbReference type="GO" id="GO:0020037">
    <property type="term" value="F:heme binding"/>
    <property type="evidence" value="ECO:0007669"/>
    <property type="project" value="InterPro"/>
</dbReference>
<evidence type="ECO:0000256" key="14">
    <source>
        <dbReference type="ARBA" id="ARBA00025094"/>
    </source>
</evidence>
<dbReference type="InterPro" id="IPR001433">
    <property type="entry name" value="OxRdtase_FAD/NAD-bd"/>
</dbReference>
<feature type="domain" description="Globin" evidence="18">
    <location>
        <begin position="1"/>
        <end position="136"/>
    </location>
</feature>
<keyword evidence="20" id="KW-0223">Dioxygenase</keyword>
<dbReference type="InterPro" id="IPR017938">
    <property type="entry name" value="Riboflavin_synthase-like_b-brl"/>
</dbReference>
<dbReference type="InterPro" id="IPR012292">
    <property type="entry name" value="Globin/Proto"/>
</dbReference>
<comment type="similarity">
    <text evidence="1 17">In the C-terminal section; belongs to the flavoprotein pyridine nucleotide cytochrome reductase family.</text>
</comment>
<keyword evidence="3 17" id="KW-0813">Transport</keyword>
<dbReference type="SUPFAM" id="SSF52343">
    <property type="entry name" value="Ferredoxin reductase-like, C-terminal NADP-linked domain"/>
    <property type="match status" value="1"/>
</dbReference>
<reference evidence="20 21" key="1">
    <citation type="submission" date="2018-06" db="EMBL/GenBank/DDBJ databases">
        <authorList>
            <consortium name="Pathogen Informatics"/>
            <person name="Doyle S."/>
        </authorList>
    </citation>
    <scope>NUCLEOTIDE SEQUENCE [LARGE SCALE GENOMIC DNA]</scope>
    <source>
        <strain evidence="20 21">NCTC12151</strain>
    </source>
</reference>
<dbReference type="GO" id="GO:0046210">
    <property type="term" value="P:nitric oxide catabolic process"/>
    <property type="evidence" value="ECO:0007669"/>
    <property type="project" value="TreeGrafter"/>
</dbReference>
<name>A0A2X4UM04_9GAMM</name>
<dbReference type="GO" id="GO:0019825">
    <property type="term" value="F:oxygen binding"/>
    <property type="evidence" value="ECO:0007669"/>
    <property type="project" value="InterPro"/>
</dbReference>
<keyword evidence="9 17" id="KW-0274">FAD</keyword>
<evidence type="ECO:0000256" key="15">
    <source>
        <dbReference type="ARBA" id="ARBA00048649"/>
    </source>
</evidence>
<keyword evidence="6 17" id="KW-0561">Oxygen transport</keyword>
<comment type="domain">
    <text evidence="17">Consists of two distinct domains; an N-terminal heme-containing oxygen-binding domain and a C-terminal reductase domain with binding sites for FAD and NAD(P)H.</text>
</comment>
<keyword evidence="12 17" id="KW-0408">Iron</keyword>
<dbReference type="SUPFAM" id="SSF63380">
    <property type="entry name" value="Riboflavin synthase domain-like"/>
    <property type="match status" value="1"/>
</dbReference>
<dbReference type="Gene3D" id="2.40.30.10">
    <property type="entry name" value="Translation factors"/>
    <property type="match status" value="1"/>
</dbReference>
<dbReference type="NCBIfam" id="NF009805">
    <property type="entry name" value="PRK13289.1"/>
    <property type="match status" value="1"/>
</dbReference>
<accession>A0A2X4UM04</accession>
<dbReference type="Gene3D" id="3.40.50.80">
    <property type="entry name" value="Nucleotide-binding domain of ferredoxin-NADP reductase (FNR) module"/>
    <property type="match status" value="1"/>
</dbReference>
<sequence>MLDSQTIATVKATIPVLAKTGPALTAHFYDRMFHHNPELKDVFNLTHQSSGAQREALFNAICAYAVNIENLAVLLPAVERIAQKHASFSIQPEQYAIVGHHLLATIDEMLSPGQEVLDAWGKAYQVLADVFINREGEIYQDRAKQPGGWEGQRPFRIEKKQRESDVITSFTLVPVDGLPISDFRPGQYVAVYIRSDALEYQEIRQYSLTHAPNGHSYRIAVRREDEGKVSRYLHDTAQQGDVIHLAPPYGDFWLDVPSDVPVALLSGGVGLTPMLAMLNTLEQHEHQGKVYWLHATDSEAYHAFEQEAANACAKLTNAASHVWYRESGKDIEGSATRHEGLLSLDALSETFPPNTEFYFCGPLAFMQSVAKQLLAQGVEQERLHYEVFGPHKVL</sequence>
<dbReference type="Pfam" id="PF00042">
    <property type="entry name" value="Globin"/>
    <property type="match status" value="1"/>
</dbReference>
<evidence type="ECO:0000256" key="13">
    <source>
        <dbReference type="ARBA" id="ARBA00023027"/>
    </source>
</evidence>
<comment type="function">
    <text evidence="14 17">Is involved in NO detoxification in an aerobic process, termed nitric oxide dioxygenase (NOD) reaction that utilizes O(2) and NAD(P)H to convert NO to nitrate, which protects the bacterium from various noxious nitrogen compounds. Therefore, plays a central role in the inducible response to nitrosative stress.</text>
</comment>
<keyword evidence="13 17" id="KW-0520">NAD</keyword>
<keyword evidence="7 17" id="KW-0285">Flavoprotein</keyword>
<gene>
    <name evidence="17 20" type="primary">hmp</name>
    <name evidence="20" type="ORF">NCTC12151_00855</name>
</gene>
<dbReference type="RefSeq" id="WP_111739448.1">
    <property type="nucleotide sequence ID" value="NZ_LR698987.1"/>
</dbReference>
<dbReference type="InterPro" id="IPR009050">
    <property type="entry name" value="Globin-like_sf"/>
</dbReference>
<dbReference type="Gene3D" id="1.10.490.10">
    <property type="entry name" value="Globins"/>
    <property type="match status" value="1"/>
</dbReference>
<dbReference type="KEGG" id="lri:NCTC12151_00855"/>
<proteinExistence type="inferred from homology"/>
<keyword evidence="11 17" id="KW-0560">Oxidoreductase</keyword>
<feature type="site" description="Involved in heme-bound ligand stabilization and O-O bond activation" evidence="17">
    <location>
        <position position="29"/>
    </location>
</feature>
<evidence type="ECO:0000256" key="11">
    <source>
        <dbReference type="ARBA" id="ARBA00023002"/>
    </source>
</evidence>
<dbReference type="GO" id="GO:0005344">
    <property type="term" value="F:oxygen carrier activity"/>
    <property type="evidence" value="ECO:0007669"/>
    <property type="project" value="UniProtKB-UniRule"/>
</dbReference>
<dbReference type="PRINTS" id="PR00410">
    <property type="entry name" value="PHEHYDRXLASE"/>
</dbReference>
<protein>
    <recommendedName>
        <fullName evidence="17">Flavohemoprotein</fullName>
    </recommendedName>
    <alternativeName>
        <fullName evidence="17">Flavohemoglobin</fullName>
    </alternativeName>
    <alternativeName>
        <fullName evidence="17">Hemoglobin-like protein</fullName>
    </alternativeName>
    <alternativeName>
        <fullName evidence="17">Nitric oxide dioxygenase</fullName>
        <shortName evidence="17">NO oxygenase</shortName>
        <shortName evidence="17">NOD</shortName>
        <ecNumber evidence="17">1.14.12.17</ecNumber>
    </alternativeName>
</protein>
<evidence type="ECO:0000256" key="9">
    <source>
        <dbReference type="ARBA" id="ARBA00022827"/>
    </source>
</evidence>
<dbReference type="GO" id="GO:0071949">
    <property type="term" value="F:FAD binding"/>
    <property type="evidence" value="ECO:0007669"/>
    <property type="project" value="InterPro"/>
</dbReference>
<evidence type="ECO:0000256" key="8">
    <source>
        <dbReference type="ARBA" id="ARBA00022723"/>
    </source>
</evidence>
<dbReference type="InterPro" id="IPR023950">
    <property type="entry name" value="Hmp"/>
</dbReference>
<feature type="site" description="Influences the redox potential of the prosthetic heme and FAD groups" evidence="17">
    <location>
        <position position="84"/>
    </location>
</feature>
<dbReference type="AlphaFoldDB" id="A0A2X4UM04"/>
<evidence type="ECO:0000256" key="16">
    <source>
        <dbReference type="ARBA" id="ARBA00049433"/>
    </source>
</evidence>
<dbReference type="Proteomes" id="UP000249005">
    <property type="component" value="Chromosome 1"/>
</dbReference>
<feature type="domain" description="FAD-binding FR-type" evidence="19">
    <location>
        <begin position="150"/>
        <end position="255"/>
    </location>
</feature>
<evidence type="ECO:0000259" key="18">
    <source>
        <dbReference type="PROSITE" id="PS01033"/>
    </source>
</evidence>
<feature type="binding site" evidence="17">
    <location>
        <position position="188"/>
    </location>
    <ligand>
        <name>FAD</name>
        <dbReference type="ChEBI" id="CHEBI:57692"/>
    </ligand>
</feature>
<dbReference type="SUPFAM" id="SSF46458">
    <property type="entry name" value="Globin-like"/>
    <property type="match status" value="1"/>
</dbReference>
<dbReference type="CDD" id="cd06184">
    <property type="entry name" value="flavohem_like_fad_nad_binding"/>
    <property type="match status" value="1"/>
</dbReference>
<dbReference type="EC" id="1.14.12.17" evidence="17"/>
<dbReference type="InterPro" id="IPR017927">
    <property type="entry name" value="FAD-bd_FR_type"/>
</dbReference>
<keyword evidence="21" id="KW-1185">Reference proteome</keyword>
<dbReference type="EMBL" id="LS483470">
    <property type="protein sequence ID" value="SQI36638.1"/>
    <property type="molecule type" value="Genomic_DNA"/>
</dbReference>
<evidence type="ECO:0000256" key="3">
    <source>
        <dbReference type="ARBA" id="ARBA00022448"/>
    </source>
</evidence>
<evidence type="ECO:0000256" key="2">
    <source>
        <dbReference type="ARBA" id="ARBA00008414"/>
    </source>
</evidence>